<dbReference type="STRING" id="311410.LA5095_05207"/>
<dbReference type="InterPro" id="IPR039653">
    <property type="entry name" value="Prenyltransferase"/>
</dbReference>
<dbReference type="InterPro" id="IPR023214">
    <property type="entry name" value="HAD_sf"/>
</dbReference>
<organism evidence="7 8">
    <name type="scientific">Roseibium album</name>
    <dbReference type="NCBI Taxonomy" id="311410"/>
    <lineage>
        <taxon>Bacteria</taxon>
        <taxon>Pseudomonadati</taxon>
        <taxon>Pseudomonadota</taxon>
        <taxon>Alphaproteobacteria</taxon>
        <taxon>Hyphomicrobiales</taxon>
        <taxon>Stappiaceae</taxon>
        <taxon>Roseibium</taxon>
    </lineage>
</organism>
<keyword evidence="7" id="KW-0328">Glycosyltransferase</keyword>
<evidence type="ECO:0000256" key="6">
    <source>
        <dbReference type="SAM" id="Phobius"/>
    </source>
</evidence>
<dbReference type="SUPFAM" id="SSF56784">
    <property type="entry name" value="HAD-like"/>
    <property type="match status" value="1"/>
</dbReference>
<dbReference type="InterPro" id="IPR036412">
    <property type="entry name" value="HAD-like_sf"/>
</dbReference>
<dbReference type="Pfam" id="PF01040">
    <property type="entry name" value="UbiA"/>
    <property type="match status" value="1"/>
</dbReference>
<dbReference type="InterPro" id="IPR044878">
    <property type="entry name" value="UbiA_sf"/>
</dbReference>
<feature type="transmembrane region" description="Helical" evidence="6">
    <location>
        <begin position="390"/>
        <end position="410"/>
    </location>
</feature>
<dbReference type="CDD" id="cd13963">
    <property type="entry name" value="PT_UbiA_2"/>
    <property type="match status" value="1"/>
</dbReference>
<dbReference type="OrthoDB" id="9803632at2"/>
<dbReference type="GeneID" id="97673022"/>
<dbReference type="Pfam" id="PF12710">
    <property type="entry name" value="HAD"/>
    <property type="match status" value="1"/>
</dbReference>
<keyword evidence="8" id="KW-1185">Reference proteome</keyword>
<dbReference type="RefSeq" id="WP_055120310.1">
    <property type="nucleotide sequence ID" value="NZ_CXWA01000009.1"/>
</dbReference>
<dbReference type="GO" id="GO:0016757">
    <property type="term" value="F:glycosyltransferase activity"/>
    <property type="evidence" value="ECO:0007669"/>
    <property type="project" value="UniProtKB-KW"/>
</dbReference>
<feature type="transmembrane region" description="Helical" evidence="6">
    <location>
        <begin position="316"/>
        <end position="336"/>
    </location>
</feature>
<dbReference type="GO" id="GO:0016765">
    <property type="term" value="F:transferase activity, transferring alkyl or aryl (other than methyl) groups"/>
    <property type="evidence" value="ECO:0007669"/>
    <property type="project" value="InterPro"/>
</dbReference>
<evidence type="ECO:0000256" key="1">
    <source>
        <dbReference type="ARBA" id="ARBA00004141"/>
    </source>
</evidence>
<dbReference type="Gene3D" id="1.10.357.140">
    <property type="entry name" value="UbiA prenyltransferase"/>
    <property type="match status" value="1"/>
</dbReference>
<protein>
    <submittedName>
        <fullName evidence="7">Decaprenyl-phosphate phosphoribosyltransferase</fullName>
        <ecNumber evidence="7">2.4.2.45</ecNumber>
    </submittedName>
</protein>
<keyword evidence="5 6" id="KW-0472">Membrane</keyword>
<dbReference type="Proteomes" id="UP000049983">
    <property type="component" value="Unassembled WGS sequence"/>
</dbReference>
<dbReference type="PANTHER" id="PTHR11048">
    <property type="entry name" value="PRENYLTRANSFERASES"/>
    <property type="match status" value="1"/>
</dbReference>
<keyword evidence="3 6" id="KW-0812">Transmembrane</keyword>
<feature type="transmembrane region" description="Helical" evidence="6">
    <location>
        <begin position="274"/>
        <end position="304"/>
    </location>
</feature>
<evidence type="ECO:0000256" key="4">
    <source>
        <dbReference type="ARBA" id="ARBA00022989"/>
    </source>
</evidence>
<name>A0A0M6ZLB0_9HYPH</name>
<evidence type="ECO:0000256" key="5">
    <source>
        <dbReference type="ARBA" id="ARBA00023136"/>
    </source>
</evidence>
<sequence>MDQRLETSNRAIYVDLDGTLLRTDLLWESLFQALRRNPLVIFALFGWLMKGIAFTKARLAEIAGIDVTALPYRSEVVEQLNSQRAMGRRIVLATGSNEKLAHAVAGHLGLFDGVLASDEETNLTSVRKLERIEAESGGVGFEYYGNSHHDICLFEAASEAIVVAPDRAANQWQKQSGANRIDASESELKAALQAMRPHQWLKNALIFVPAVLAHDIFVGSVFLSAALAFVAFSLSASAIYILNDLMDLEADRKHKTKWKRPFASGRLSVPNGLMLAFASIVAAFVISAFLPIEFAGILLLYLFITTAYSLSVKRMLLLDVFVLAGLYTIRVLAGGVAASIEYSFWLLAFSVFFFLSLALVKRFTELQQVGEIASREVTGRGYRHVDLETISQAGMTSGFAAVLVLALYIQSPAIEQAYALPQMIWLLCPLILYIIMRIWILARRDEMHEDPIVFILKDWRSQLMIGCGALLFLIAAIW</sequence>
<keyword evidence="4 6" id="KW-1133">Transmembrane helix</keyword>
<accession>A0A0M6ZLB0</accession>
<dbReference type="InterPro" id="IPR000537">
    <property type="entry name" value="UbiA_prenyltransferase"/>
</dbReference>
<feature type="transmembrane region" description="Helical" evidence="6">
    <location>
        <begin position="216"/>
        <end position="242"/>
    </location>
</feature>
<evidence type="ECO:0000256" key="2">
    <source>
        <dbReference type="ARBA" id="ARBA00022475"/>
    </source>
</evidence>
<comment type="subcellular location">
    <subcellularLocation>
        <location evidence="1">Membrane</location>
        <topology evidence="1">Multi-pass membrane protein</topology>
    </subcellularLocation>
</comment>
<feature type="transmembrane region" description="Helical" evidence="6">
    <location>
        <begin position="422"/>
        <end position="440"/>
    </location>
</feature>
<dbReference type="AlphaFoldDB" id="A0A0M6ZLB0"/>
<gene>
    <name evidence="7" type="ORF">LA5096_05782</name>
</gene>
<dbReference type="Gene3D" id="3.40.50.1000">
    <property type="entry name" value="HAD superfamily/HAD-like"/>
    <property type="match status" value="1"/>
</dbReference>
<dbReference type="NCBIfam" id="NF006088">
    <property type="entry name" value="PRK08238.1"/>
    <property type="match status" value="1"/>
</dbReference>
<evidence type="ECO:0000313" key="8">
    <source>
        <dbReference type="Proteomes" id="UP000049983"/>
    </source>
</evidence>
<evidence type="ECO:0000313" key="7">
    <source>
        <dbReference type="EMBL" id="CTQ78703.1"/>
    </source>
</evidence>
<dbReference type="PANTHER" id="PTHR11048:SF5">
    <property type="entry name" value="DECAPRENYL-PHOSPHATE PHOSPHORIBOSYLTRANSFERASE"/>
    <property type="match status" value="1"/>
</dbReference>
<dbReference type="EC" id="2.4.2.45" evidence="7"/>
<proteinExistence type="predicted"/>
<reference evidence="8" key="1">
    <citation type="submission" date="2015-07" db="EMBL/GenBank/DDBJ databases">
        <authorList>
            <person name="Rodrigo-Torres Lidia"/>
            <person name="Arahal R.David."/>
        </authorList>
    </citation>
    <scope>NUCLEOTIDE SEQUENCE [LARGE SCALE GENOMIC DNA]</scope>
    <source>
        <strain evidence="8">CECT 5096</strain>
    </source>
</reference>
<keyword evidence="7" id="KW-0808">Transferase</keyword>
<feature type="transmembrane region" description="Helical" evidence="6">
    <location>
        <begin position="342"/>
        <end position="360"/>
    </location>
</feature>
<dbReference type="GO" id="GO:0009247">
    <property type="term" value="P:glycolipid biosynthetic process"/>
    <property type="evidence" value="ECO:0007669"/>
    <property type="project" value="TreeGrafter"/>
</dbReference>
<dbReference type="EMBL" id="CXWC01000015">
    <property type="protein sequence ID" value="CTQ78703.1"/>
    <property type="molecule type" value="Genomic_DNA"/>
</dbReference>
<keyword evidence="2" id="KW-1003">Cell membrane</keyword>
<evidence type="ECO:0000256" key="3">
    <source>
        <dbReference type="ARBA" id="ARBA00022692"/>
    </source>
</evidence>
<dbReference type="GO" id="GO:0005886">
    <property type="term" value="C:plasma membrane"/>
    <property type="evidence" value="ECO:0007669"/>
    <property type="project" value="TreeGrafter"/>
</dbReference>